<evidence type="ECO:0000256" key="13">
    <source>
        <dbReference type="ARBA" id="ARBA00023027"/>
    </source>
</evidence>
<dbReference type="InterPro" id="IPR013766">
    <property type="entry name" value="Thioredoxin_domain"/>
</dbReference>
<name>A0A381R743_9ZZZZ</name>
<dbReference type="PANTHER" id="PTHR32234:SF0">
    <property type="entry name" value="THIOL:DISULFIDE INTERCHANGE PROTEIN DSBD"/>
    <property type="match status" value="1"/>
</dbReference>
<dbReference type="NCBIfam" id="NF001419">
    <property type="entry name" value="PRK00293.1"/>
    <property type="match status" value="1"/>
</dbReference>
<comment type="catalytic activity">
    <reaction evidence="18">
        <text>[protein]-dithiol + NAD(+) = [protein]-disulfide + NADH + H(+)</text>
        <dbReference type="Rhea" id="RHEA:18749"/>
        <dbReference type="Rhea" id="RHEA-COMP:10593"/>
        <dbReference type="Rhea" id="RHEA-COMP:10594"/>
        <dbReference type="ChEBI" id="CHEBI:15378"/>
        <dbReference type="ChEBI" id="CHEBI:29950"/>
        <dbReference type="ChEBI" id="CHEBI:50058"/>
        <dbReference type="ChEBI" id="CHEBI:57540"/>
        <dbReference type="ChEBI" id="CHEBI:57945"/>
        <dbReference type="EC" id="1.8.1.8"/>
    </reaction>
</comment>
<feature type="transmembrane region" description="Helical" evidence="20">
    <location>
        <begin position="324"/>
        <end position="354"/>
    </location>
</feature>
<feature type="transmembrane region" description="Helical" evidence="20">
    <location>
        <begin position="425"/>
        <end position="445"/>
    </location>
</feature>
<evidence type="ECO:0000256" key="1">
    <source>
        <dbReference type="ARBA" id="ARBA00004429"/>
    </source>
</evidence>
<dbReference type="GO" id="GO:0017004">
    <property type="term" value="P:cytochrome complex assembly"/>
    <property type="evidence" value="ECO:0007669"/>
    <property type="project" value="InterPro"/>
</dbReference>
<dbReference type="CDD" id="cd02953">
    <property type="entry name" value="DsbDgamma"/>
    <property type="match status" value="1"/>
</dbReference>
<dbReference type="InterPro" id="IPR028250">
    <property type="entry name" value="DsbDN"/>
</dbReference>
<dbReference type="HAMAP" id="MF_00399">
    <property type="entry name" value="DbsD"/>
    <property type="match status" value="1"/>
</dbReference>
<dbReference type="Pfam" id="PF11412">
    <property type="entry name" value="DsbD_N"/>
    <property type="match status" value="1"/>
</dbReference>
<keyword evidence="13" id="KW-0520">NAD</keyword>
<feature type="transmembrane region" description="Helical" evidence="20">
    <location>
        <begin position="281"/>
        <end position="303"/>
    </location>
</feature>
<dbReference type="Pfam" id="PF02683">
    <property type="entry name" value="DsbD_TM"/>
    <property type="match status" value="1"/>
</dbReference>
<evidence type="ECO:0000256" key="18">
    <source>
        <dbReference type="ARBA" id="ARBA00047388"/>
    </source>
</evidence>
<evidence type="ECO:0000256" key="11">
    <source>
        <dbReference type="ARBA" id="ARBA00022989"/>
    </source>
</evidence>
<dbReference type="EC" id="1.8.1.8" evidence="3"/>
<keyword evidence="9" id="KW-0732">Signal</keyword>
<dbReference type="InterPro" id="IPR036929">
    <property type="entry name" value="DsbDN_sf"/>
</dbReference>
<comment type="catalytic activity">
    <reaction evidence="19">
        <text>[protein]-dithiol + NADP(+) = [protein]-disulfide + NADPH + H(+)</text>
        <dbReference type="Rhea" id="RHEA:18753"/>
        <dbReference type="Rhea" id="RHEA-COMP:10593"/>
        <dbReference type="Rhea" id="RHEA-COMP:10594"/>
        <dbReference type="ChEBI" id="CHEBI:15378"/>
        <dbReference type="ChEBI" id="CHEBI:29950"/>
        <dbReference type="ChEBI" id="CHEBI:50058"/>
        <dbReference type="ChEBI" id="CHEBI:57783"/>
        <dbReference type="ChEBI" id="CHEBI:58349"/>
        <dbReference type="EC" id="1.8.1.8"/>
    </reaction>
</comment>
<keyword evidence="6" id="KW-1003">Cell membrane</keyword>
<dbReference type="InterPro" id="IPR003834">
    <property type="entry name" value="Cyt_c_assmbl_TM_dom"/>
</dbReference>
<keyword evidence="10" id="KW-0249">Electron transport</keyword>
<dbReference type="GO" id="GO:0005886">
    <property type="term" value="C:plasma membrane"/>
    <property type="evidence" value="ECO:0007669"/>
    <property type="project" value="UniProtKB-SubCell"/>
</dbReference>
<keyword evidence="11 20" id="KW-1133">Transmembrane helix</keyword>
<evidence type="ECO:0000256" key="14">
    <source>
        <dbReference type="ARBA" id="ARBA00023136"/>
    </source>
</evidence>
<keyword evidence="7" id="KW-0997">Cell inner membrane</keyword>
<dbReference type="InterPro" id="IPR036249">
    <property type="entry name" value="Thioredoxin-like_sf"/>
</dbReference>
<dbReference type="GO" id="GO:0045454">
    <property type="term" value="P:cell redox homeostasis"/>
    <property type="evidence" value="ECO:0007669"/>
    <property type="project" value="TreeGrafter"/>
</dbReference>
<evidence type="ECO:0000256" key="16">
    <source>
        <dbReference type="ARBA" id="ARBA00023284"/>
    </source>
</evidence>
<feature type="transmembrane region" description="Helical" evidence="20">
    <location>
        <begin position="457"/>
        <end position="476"/>
    </location>
</feature>
<keyword evidence="12" id="KW-0560">Oxidoreductase</keyword>
<evidence type="ECO:0000256" key="3">
    <source>
        <dbReference type="ARBA" id="ARBA00012612"/>
    </source>
</evidence>
<dbReference type="SUPFAM" id="SSF52833">
    <property type="entry name" value="Thioredoxin-like"/>
    <property type="match status" value="1"/>
</dbReference>
<dbReference type="SUPFAM" id="SSF74863">
    <property type="entry name" value="Thiol:disulfide interchange protein DsbD, N-terminal domain (DsbD-alpha)"/>
    <property type="match status" value="1"/>
</dbReference>
<dbReference type="Gene3D" id="2.60.40.1250">
    <property type="entry name" value="Thiol:disulfide interchange protein DsbD, N-terminal domain"/>
    <property type="match status" value="1"/>
</dbReference>
<dbReference type="InterPro" id="IPR035671">
    <property type="entry name" value="DsbD_gamma"/>
</dbReference>
<feature type="transmembrane region" description="Helical" evidence="20">
    <location>
        <begin position="247"/>
        <end position="269"/>
    </location>
</feature>
<comment type="subcellular location">
    <subcellularLocation>
        <location evidence="1">Cell inner membrane</location>
        <topology evidence="1">Multi-pass membrane protein</topology>
    </subcellularLocation>
</comment>
<gene>
    <name evidence="22" type="ORF">METZ01_LOCUS40224</name>
</gene>
<evidence type="ECO:0000256" key="8">
    <source>
        <dbReference type="ARBA" id="ARBA00022692"/>
    </source>
</evidence>
<evidence type="ECO:0000256" key="15">
    <source>
        <dbReference type="ARBA" id="ARBA00023157"/>
    </source>
</evidence>
<keyword evidence="14 20" id="KW-0472">Membrane</keyword>
<dbReference type="Gene3D" id="3.40.30.10">
    <property type="entry name" value="Glutaredoxin"/>
    <property type="match status" value="1"/>
</dbReference>
<evidence type="ECO:0000256" key="5">
    <source>
        <dbReference type="ARBA" id="ARBA00022448"/>
    </source>
</evidence>
<evidence type="ECO:0000256" key="7">
    <source>
        <dbReference type="ARBA" id="ARBA00022519"/>
    </source>
</evidence>
<dbReference type="GO" id="GO:0047134">
    <property type="term" value="F:protein-disulfide reductase [NAD(P)H] activity"/>
    <property type="evidence" value="ECO:0007669"/>
    <property type="project" value="UniProtKB-EC"/>
</dbReference>
<evidence type="ECO:0000256" key="2">
    <source>
        <dbReference type="ARBA" id="ARBA00007241"/>
    </source>
</evidence>
<accession>A0A381R743</accession>
<keyword evidence="15" id="KW-1015">Disulfide bond</keyword>
<evidence type="ECO:0000313" key="22">
    <source>
        <dbReference type="EMBL" id="SUZ87370.1"/>
    </source>
</evidence>
<evidence type="ECO:0000259" key="21">
    <source>
        <dbReference type="PROSITE" id="PS51352"/>
    </source>
</evidence>
<sequence length="623" mass="67916">MLNLKNLLRISLLSSVIILSNCSDSINELTPNKNIDQSTTLVQNFGILSNNKTFLDVDKAFIPIISALNSNTLEIAFQISPEYYLYKEKISLVTNSKDVKIGHLDLPRGLTITDEWFGKMEIYREEVFAKTSVARATINTEEITVSLAYQGCADAGLCYPPQIRNFTVSLPKATSVNSNKLKPIIPISEQGRLAELISKSNIFIIIATFFIAGLLLSLTPCALPMLPILSGIIAGGNKNNVSKSFNLAISYVLGMSIVYTLLGIAAAAIGIQLQAFFNAPWIIILFSGFFIFLAFGMFGYFDLQVPEALQNKMAILSGKQARGTYIGAFIMGALSSLIVTACVAPPLVAAFMVIGQTGNVMRGGIAIFSLSLGMGVPLLLLGASAGKILPKTGEWMTSIKKAFGFMMLALSIWMISRIIPGNIALALWGILFLSIGIYLIRFLGLSTPMSINKKTNASIGIVASMYGAAMLIGAFLGNSNPIQPLAGIVNQTSKKIDSQKLIFKRIKSIDDLNNAVVEASKNNKNIMLDFYADWCISCKEMELYTFTNRSVQEVLANTLLLQADVTLNDEQDKKLMKTLGVYGPPTIIFYGSDGFKKDGYEVVGYMRVQQFISHVKRVLGQST</sequence>
<evidence type="ECO:0000256" key="10">
    <source>
        <dbReference type="ARBA" id="ARBA00022982"/>
    </source>
</evidence>
<evidence type="ECO:0000256" key="12">
    <source>
        <dbReference type="ARBA" id="ARBA00023002"/>
    </source>
</evidence>
<protein>
    <recommendedName>
        <fullName evidence="4">Thiol:disulfide interchange protein DsbD</fullName>
        <ecNumber evidence="3">1.8.1.8</ecNumber>
    </recommendedName>
    <alternativeName>
        <fullName evidence="17">Protein-disulfide reductase</fullName>
    </alternativeName>
</protein>
<dbReference type="EMBL" id="UINC01001721">
    <property type="protein sequence ID" value="SUZ87370.1"/>
    <property type="molecule type" value="Genomic_DNA"/>
</dbReference>
<feature type="domain" description="Thioredoxin" evidence="21">
    <location>
        <begin position="474"/>
        <end position="620"/>
    </location>
</feature>
<comment type="similarity">
    <text evidence="2">Belongs to the thioredoxin family. DsbD subfamily.</text>
</comment>
<feature type="transmembrane region" description="Helical" evidence="20">
    <location>
        <begin position="360"/>
        <end position="381"/>
    </location>
</feature>
<evidence type="ECO:0000256" key="19">
    <source>
        <dbReference type="ARBA" id="ARBA00047804"/>
    </source>
</evidence>
<feature type="transmembrane region" description="Helical" evidence="20">
    <location>
        <begin position="202"/>
        <end position="226"/>
    </location>
</feature>
<reference evidence="22" key="1">
    <citation type="submission" date="2018-05" db="EMBL/GenBank/DDBJ databases">
        <authorList>
            <person name="Lanie J.A."/>
            <person name="Ng W.-L."/>
            <person name="Kazmierczak K.M."/>
            <person name="Andrzejewski T.M."/>
            <person name="Davidsen T.M."/>
            <person name="Wayne K.J."/>
            <person name="Tettelin H."/>
            <person name="Glass J.I."/>
            <person name="Rusch D."/>
            <person name="Podicherti R."/>
            <person name="Tsui H.-C.T."/>
            <person name="Winkler M.E."/>
        </authorList>
    </citation>
    <scope>NUCLEOTIDE SEQUENCE</scope>
</reference>
<organism evidence="22">
    <name type="scientific">marine metagenome</name>
    <dbReference type="NCBI Taxonomy" id="408172"/>
    <lineage>
        <taxon>unclassified sequences</taxon>
        <taxon>metagenomes</taxon>
        <taxon>ecological metagenomes</taxon>
    </lineage>
</organism>
<dbReference type="AlphaFoldDB" id="A0A381R743"/>
<dbReference type="PROSITE" id="PS51352">
    <property type="entry name" value="THIOREDOXIN_2"/>
    <property type="match status" value="1"/>
</dbReference>
<evidence type="ECO:0000256" key="6">
    <source>
        <dbReference type="ARBA" id="ARBA00022475"/>
    </source>
</evidence>
<feature type="transmembrane region" description="Helical" evidence="20">
    <location>
        <begin position="402"/>
        <end position="419"/>
    </location>
</feature>
<dbReference type="Pfam" id="PF13899">
    <property type="entry name" value="Thioredoxin_7"/>
    <property type="match status" value="1"/>
</dbReference>
<evidence type="ECO:0000256" key="20">
    <source>
        <dbReference type="SAM" id="Phobius"/>
    </source>
</evidence>
<evidence type="ECO:0000256" key="9">
    <source>
        <dbReference type="ARBA" id="ARBA00022729"/>
    </source>
</evidence>
<keyword evidence="8 20" id="KW-0812">Transmembrane</keyword>
<proteinExistence type="inferred from homology"/>
<keyword evidence="16" id="KW-0676">Redox-active center</keyword>
<evidence type="ECO:0000256" key="17">
    <source>
        <dbReference type="ARBA" id="ARBA00032465"/>
    </source>
</evidence>
<keyword evidence="5" id="KW-0813">Transport</keyword>
<dbReference type="InterPro" id="IPR022910">
    <property type="entry name" value="Thiol_diS_interchange_DbsD"/>
</dbReference>
<dbReference type="PANTHER" id="PTHR32234">
    <property type="entry name" value="THIOL:DISULFIDE INTERCHANGE PROTEIN DSBD"/>
    <property type="match status" value="1"/>
</dbReference>
<evidence type="ECO:0000256" key="4">
    <source>
        <dbReference type="ARBA" id="ARBA00013830"/>
    </source>
</evidence>